<name>A0A165JF32_EXIGL</name>
<organism evidence="2 3">
    <name type="scientific">Exidia glandulosa HHB12029</name>
    <dbReference type="NCBI Taxonomy" id="1314781"/>
    <lineage>
        <taxon>Eukaryota</taxon>
        <taxon>Fungi</taxon>
        <taxon>Dikarya</taxon>
        <taxon>Basidiomycota</taxon>
        <taxon>Agaricomycotina</taxon>
        <taxon>Agaricomycetes</taxon>
        <taxon>Auriculariales</taxon>
        <taxon>Exidiaceae</taxon>
        <taxon>Exidia</taxon>
    </lineage>
</organism>
<feature type="region of interest" description="Disordered" evidence="1">
    <location>
        <begin position="21"/>
        <end position="70"/>
    </location>
</feature>
<dbReference type="InParanoid" id="A0A165JF32"/>
<evidence type="ECO:0000256" key="1">
    <source>
        <dbReference type="SAM" id="MobiDB-lite"/>
    </source>
</evidence>
<protein>
    <submittedName>
        <fullName evidence="2">Uncharacterized protein</fullName>
    </submittedName>
</protein>
<dbReference type="Proteomes" id="UP000077266">
    <property type="component" value="Unassembled WGS sequence"/>
</dbReference>
<gene>
    <name evidence="2" type="ORF">EXIGLDRAFT_736359</name>
</gene>
<sequence length="227" mass="24522">MLHRANSARVAAAALLGRAPPAIRPSTAQPTASSSQQPFSSSYPQPSFAFNLPSSGQPSHARTGTGTGRVRYKPNKLAVQFFGKDGRMRDGADVHKAFVRKAVEYVPLVLGERYRDAILTCLNALDGSFGSERLASVYLSGTSGAQTSEDREFKEMLERLREVERSRGRTPEPSQNKGKKGKKKEVDDGDAEEDPGAGANAEGRTREVAEACAVLMRVGTLLDEIQL</sequence>
<accession>A0A165JF32</accession>
<feature type="compositionally biased region" description="Polar residues" evidence="1">
    <location>
        <begin position="52"/>
        <end position="64"/>
    </location>
</feature>
<feature type="compositionally biased region" description="Low complexity" evidence="1">
    <location>
        <begin position="21"/>
        <end position="50"/>
    </location>
</feature>
<feature type="region of interest" description="Disordered" evidence="1">
    <location>
        <begin position="162"/>
        <end position="205"/>
    </location>
</feature>
<evidence type="ECO:0000313" key="3">
    <source>
        <dbReference type="Proteomes" id="UP000077266"/>
    </source>
</evidence>
<evidence type="ECO:0000313" key="2">
    <source>
        <dbReference type="EMBL" id="KZV94753.1"/>
    </source>
</evidence>
<dbReference type="AlphaFoldDB" id="A0A165JF32"/>
<reference evidence="2 3" key="1">
    <citation type="journal article" date="2016" name="Mol. Biol. Evol.">
        <title>Comparative Genomics of Early-Diverging Mushroom-Forming Fungi Provides Insights into the Origins of Lignocellulose Decay Capabilities.</title>
        <authorList>
            <person name="Nagy L.G."/>
            <person name="Riley R."/>
            <person name="Tritt A."/>
            <person name="Adam C."/>
            <person name="Daum C."/>
            <person name="Floudas D."/>
            <person name="Sun H."/>
            <person name="Yadav J.S."/>
            <person name="Pangilinan J."/>
            <person name="Larsson K.H."/>
            <person name="Matsuura K."/>
            <person name="Barry K."/>
            <person name="Labutti K."/>
            <person name="Kuo R."/>
            <person name="Ohm R.A."/>
            <person name="Bhattacharya S.S."/>
            <person name="Shirouzu T."/>
            <person name="Yoshinaga Y."/>
            <person name="Martin F.M."/>
            <person name="Grigoriev I.V."/>
            <person name="Hibbett D.S."/>
        </authorList>
    </citation>
    <scope>NUCLEOTIDE SEQUENCE [LARGE SCALE GENOMIC DNA]</scope>
    <source>
        <strain evidence="2 3">HHB12029</strain>
    </source>
</reference>
<dbReference type="EMBL" id="KV425967">
    <property type="protein sequence ID" value="KZV94753.1"/>
    <property type="molecule type" value="Genomic_DNA"/>
</dbReference>
<dbReference type="OrthoDB" id="1911848at2759"/>
<proteinExistence type="predicted"/>
<keyword evidence="3" id="KW-1185">Reference proteome</keyword>